<dbReference type="AlphaFoldDB" id="A0A3N4L7L4"/>
<dbReference type="InParanoid" id="A0A3N4L7L4"/>
<reference evidence="3 4" key="1">
    <citation type="journal article" date="2018" name="Nat. Ecol. Evol.">
        <title>Pezizomycetes genomes reveal the molecular basis of ectomycorrhizal truffle lifestyle.</title>
        <authorList>
            <person name="Murat C."/>
            <person name="Payen T."/>
            <person name="Noel B."/>
            <person name="Kuo A."/>
            <person name="Morin E."/>
            <person name="Chen J."/>
            <person name="Kohler A."/>
            <person name="Krizsan K."/>
            <person name="Balestrini R."/>
            <person name="Da Silva C."/>
            <person name="Montanini B."/>
            <person name="Hainaut M."/>
            <person name="Levati E."/>
            <person name="Barry K.W."/>
            <person name="Belfiori B."/>
            <person name="Cichocki N."/>
            <person name="Clum A."/>
            <person name="Dockter R.B."/>
            <person name="Fauchery L."/>
            <person name="Guy J."/>
            <person name="Iotti M."/>
            <person name="Le Tacon F."/>
            <person name="Lindquist E.A."/>
            <person name="Lipzen A."/>
            <person name="Malagnac F."/>
            <person name="Mello A."/>
            <person name="Molinier V."/>
            <person name="Miyauchi S."/>
            <person name="Poulain J."/>
            <person name="Riccioni C."/>
            <person name="Rubini A."/>
            <person name="Sitrit Y."/>
            <person name="Splivallo R."/>
            <person name="Traeger S."/>
            <person name="Wang M."/>
            <person name="Zifcakova L."/>
            <person name="Wipf D."/>
            <person name="Zambonelli A."/>
            <person name="Paolocci F."/>
            <person name="Nowrousian M."/>
            <person name="Ottonello S."/>
            <person name="Baldrian P."/>
            <person name="Spatafora J.W."/>
            <person name="Henrissat B."/>
            <person name="Nagy L.G."/>
            <person name="Aury J.M."/>
            <person name="Wincker P."/>
            <person name="Grigoriev I.V."/>
            <person name="Bonfante P."/>
            <person name="Martin F.M."/>
        </authorList>
    </citation>
    <scope>NUCLEOTIDE SEQUENCE [LARGE SCALE GENOMIC DNA]</scope>
    <source>
        <strain evidence="3 4">CCBAS932</strain>
    </source>
</reference>
<feature type="region of interest" description="Disordered" evidence="1">
    <location>
        <begin position="37"/>
        <end position="56"/>
    </location>
</feature>
<keyword evidence="4" id="KW-1185">Reference proteome</keyword>
<dbReference type="Proteomes" id="UP000277580">
    <property type="component" value="Unassembled WGS sequence"/>
</dbReference>
<evidence type="ECO:0000256" key="2">
    <source>
        <dbReference type="SAM" id="SignalP"/>
    </source>
</evidence>
<sequence length="72" mass="8168">MPWPGWRWKERRQSARVVVFWWLGATQRELGASVKSDDVATLHHPQKSNPRSTTTELRLPTTVCLPTAAAAE</sequence>
<evidence type="ECO:0000256" key="1">
    <source>
        <dbReference type="SAM" id="MobiDB-lite"/>
    </source>
</evidence>
<keyword evidence="2" id="KW-0732">Signal</keyword>
<protein>
    <recommendedName>
        <fullName evidence="5">Secreted protein</fullName>
    </recommendedName>
</protein>
<dbReference type="EMBL" id="ML119108">
    <property type="protein sequence ID" value="RPB16631.1"/>
    <property type="molecule type" value="Genomic_DNA"/>
</dbReference>
<feature type="signal peptide" evidence="2">
    <location>
        <begin position="1"/>
        <end position="31"/>
    </location>
</feature>
<feature type="compositionally biased region" description="Polar residues" evidence="1">
    <location>
        <begin position="47"/>
        <end position="56"/>
    </location>
</feature>
<evidence type="ECO:0000313" key="3">
    <source>
        <dbReference type="EMBL" id="RPB16631.1"/>
    </source>
</evidence>
<name>A0A3N4L7L4_9PEZI</name>
<accession>A0A3N4L7L4</accession>
<proteinExistence type="predicted"/>
<organism evidence="3 4">
    <name type="scientific">Morchella conica CCBAS932</name>
    <dbReference type="NCBI Taxonomy" id="1392247"/>
    <lineage>
        <taxon>Eukaryota</taxon>
        <taxon>Fungi</taxon>
        <taxon>Dikarya</taxon>
        <taxon>Ascomycota</taxon>
        <taxon>Pezizomycotina</taxon>
        <taxon>Pezizomycetes</taxon>
        <taxon>Pezizales</taxon>
        <taxon>Morchellaceae</taxon>
        <taxon>Morchella</taxon>
    </lineage>
</organism>
<evidence type="ECO:0000313" key="4">
    <source>
        <dbReference type="Proteomes" id="UP000277580"/>
    </source>
</evidence>
<feature type="chain" id="PRO_5018218742" description="Secreted protein" evidence="2">
    <location>
        <begin position="32"/>
        <end position="72"/>
    </location>
</feature>
<gene>
    <name evidence="3" type="ORF">P167DRAFT_532182</name>
</gene>
<evidence type="ECO:0008006" key="5">
    <source>
        <dbReference type="Google" id="ProtNLM"/>
    </source>
</evidence>